<dbReference type="EMBL" id="HG799238">
    <property type="protein sequence ID" value="CDL72845.1"/>
    <property type="molecule type" value="Genomic_DNA"/>
</dbReference>
<name>W1IBM3_9BACT</name>
<reference evidence="1" key="1">
    <citation type="submission" date="2013-11" db="EMBL/GenBank/DDBJ databases">
        <title>The gill chamber epibiosis of deep-sea shrimp Rimicaris exoculata: an in-depth metagenomic investigation and discovery of Zetaproteobacteria.</title>
        <authorList>
            <person name="Jan C."/>
            <person name="Petersen J.M."/>
            <person name="Werner J."/>
            <person name="Teeling H."/>
            <person name="Huang S."/>
            <person name="Glockner F.O."/>
            <person name="Golyshina O.V."/>
            <person name="Dubilier N."/>
            <person name="Golyshin P.N."/>
            <person name="Jebbar M."/>
            <person name="Cambon-Bonavita M.-A."/>
        </authorList>
    </citation>
    <scope>NUCLEOTIDE SEQUENCE</scope>
</reference>
<feature type="non-terminal residue" evidence="1">
    <location>
        <position position="1"/>
    </location>
</feature>
<sequence length="135" mass="15406">MTINAETLKDIISKESSSKDITTKEINVSKLIHEINSTTVKNPHKTQNSNPYYEGQVVTVEQAGAYTYLEVKEKTEKTFWAAVNSADVKVGDYVRFQMELVTKNFKSKALNKTFKEVMFASGLQYRVQKKKNTKD</sequence>
<evidence type="ECO:0000313" key="1">
    <source>
        <dbReference type="EMBL" id="CDL72845.1"/>
    </source>
</evidence>
<organism evidence="1">
    <name type="scientific">uncultured Campylobacterota bacterium</name>
    <dbReference type="NCBI Taxonomy" id="120858"/>
    <lineage>
        <taxon>Bacteria</taxon>
        <taxon>Pseudomonadati</taxon>
        <taxon>Campylobacterota</taxon>
        <taxon>environmental samples</taxon>
    </lineage>
</organism>
<feature type="non-terminal residue" evidence="1">
    <location>
        <position position="135"/>
    </location>
</feature>
<gene>
    <name evidence="1" type="primary">nrfJ</name>
</gene>
<accession>W1IBM3</accession>
<proteinExistence type="predicted"/>
<protein>
    <submittedName>
        <fullName evidence="1">Periplasmic cytochrome c nitrite reductase Nrf subunit J</fullName>
    </submittedName>
</protein>
<dbReference type="AlphaFoldDB" id="W1IBM3"/>